<evidence type="ECO:0000259" key="3">
    <source>
        <dbReference type="PROSITE" id="PS50097"/>
    </source>
</evidence>
<evidence type="ECO:0000256" key="2">
    <source>
        <dbReference type="SAM" id="MobiDB-lite"/>
    </source>
</evidence>
<dbReference type="Proteomes" id="UP000652761">
    <property type="component" value="Unassembled WGS sequence"/>
</dbReference>
<evidence type="ECO:0000313" key="5">
    <source>
        <dbReference type="Proteomes" id="UP000652761"/>
    </source>
</evidence>
<organism evidence="4 5">
    <name type="scientific">Colocasia esculenta</name>
    <name type="common">Wild taro</name>
    <name type="synonym">Arum esculentum</name>
    <dbReference type="NCBI Taxonomy" id="4460"/>
    <lineage>
        <taxon>Eukaryota</taxon>
        <taxon>Viridiplantae</taxon>
        <taxon>Streptophyta</taxon>
        <taxon>Embryophyta</taxon>
        <taxon>Tracheophyta</taxon>
        <taxon>Spermatophyta</taxon>
        <taxon>Magnoliopsida</taxon>
        <taxon>Liliopsida</taxon>
        <taxon>Araceae</taxon>
        <taxon>Aroideae</taxon>
        <taxon>Colocasieae</taxon>
        <taxon>Colocasia</taxon>
    </lineage>
</organism>
<reference evidence="4" key="1">
    <citation type="submission" date="2017-07" db="EMBL/GenBank/DDBJ databases">
        <title>Taro Niue Genome Assembly and Annotation.</title>
        <authorList>
            <person name="Atibalentja N."/>
            <person name="Keating K."/>
            <person name="Fields C.J."/>
        </authorList>
    </citation>
    <scope>NUCLEOTIDE SEQUENCE</scope>
    <source>
        <strain evidence="4">Niue_2</strain>
        <tissue evidence="4">Leaf</tissue>
    </source>
</reference>
<dbReference type="Pfam" id="PF00651">
    <property type="entry name" value="BTB"/>
    <property type="match status" value="1"/>
</dbReference>
<feature type="domain" description="BTB" evidence="3">
    <location>
        <begin position="154"/>
        <end position="224"/>
    </location>
</feature>
<protein>
    <recommendedName>
        <fullName evidence="3">BTB domain-containing protein</fullName>
    </recommendedName>
</protein>
<dbReference type="InterPro" id="IPR038920">
    <property type="entry name" value="At3g05675-like"/>
</dbReference>
<dbReference type="GO" id="GO:0016567">
    <property type="term" value="P:protein ubiquitination"/>
    <property type="evidence" value="ECO:0007669"/>
    <property type="project" value="UniProtKB-UniPathway"/>
</dbReference>
<evidence type="ECO:0000313" key="4">
    <source>
        <dbReference type="EMBL" id="MQM12405.1"/>
    </source>
</evidence>
<dbReference type="Gene3D" id="3.30.710.10">
    <property type="entry name" value="Potassium Channel Kv1.1, Chain A"/>
    <property type="match status" value="1"/>
</dbReference>
<sequence length="574" mass="64625">MLRLPLREVVDQRVHQRHLNHPPGTGMPELRIQALFCFPHGGLSKKPEGRALNVGHQATLPPEKREKAKTRSRNGDCSRNDTSGDVGRWFSGLWRLEAETLLEHDMVLKMESSSQLANWRISCRFLKHVSCWIGKHMDKAVVSDVLELGDRSTSDVTIRLRNRDGRPEWFFCHSFVLSKKSRFFAERLSDGASTHLSLNSTNCVEIYCSGSEYDYHVKLLKLLYLTEDPPLESWESVKSALGVLQASVTLGCEGITKSCTQYLEAVPWDEKEEEDIIKAAPKLGPAAMPILARIQPVDKNATKDVLISAIRFATTVDESFPPFTDELKTSAQEQVEYMLMEDEETPLLTLDEDVKSELKTGLSKLFSTFDAELASLAEDFNHSPETSEQKVLQSLTDLEWSSVILPKLNLMQEFVSHWTQISCKVLSIVQGEKFDSGIWALKAKLIDVAGKALEAVGYGTVILPAPSRFQLLKTWLPYIRKMKPLLDMQAEEDESFPYKMDGDLCQTIEGAITSLVLALPSNDQVQILTDWMKEEHLRFPDLSEAFEVWSYRAKAAKRRLAVGLDGIGNPPVSL</sequence>
<dbReference type="CDD" id="cd18186">
    <property type="entry name" value="BTB_POZ_ZBTB_KLHL-like"/>
    <property type="match status" value="1"/>
</dbReference>
<dbReference type="PANTHER" id="PTHR31060:SF7">
    <property type="entry name" value="OS06G0129200 PROTEIN"/>
    <property type="match status" value="1"/>
</dbReference>
<dbReference type="AlphaFoldDB" id="A0A843X414"/>
<gene>
    <name evidence="4" type="ORF">Taro_045327</name>
</gene>
<dbReference type="OrthoDB" id="1878759at2759"/>
<comment type="caution">
    <text evidence="4">The sequence shown here is derived from an EMBL/GenBank/DDBJ whole genome shotgun (WGS) entry which is preliminary data.</text>
</comment>
<dbReference type="InterPro" id="IPR000210">
    <property type="entry name" value="BTB/POZ_dom"/>
</dbReference>
<dbReference type="PANTHER" id="PTHR31060">
    <property type="entry name" value="OSJNBA0011J08.25 PROTEIN-RELATED"/>
    <property type="match status" value="1"/>
</dbReference>
<proteinExistence type="predicted"/>
<dbReference type="InterPro" id="IPR011333">
    <property type="entry name" value="SKP1/BTB/POZ_sf"/>
</dbReference>
<comment type="pathway">
    <text evidence="1">Protein modification; protein ubiquitination.</text>
</comment>
<feature type="region of interest" description="Disordered" evidence="2">
    <location>
        <begin position="48"/>
        <end position="80"/>
    </location>
</feature>
<dbReference type="UniPathway" id="UPA00143"/>
<dbReference type="PROSITE" id="PS50097">
    <property type="entry name" value="BTB"/>
    <property type="match status" value="1"/>
</dbReference>
<keyword evidence="5" id="KW-1185">Reference proteome</keyword>
<dbReference type="SUPFAM" id="SSF54695">
    <property type="entry name" value="POZ domain"/>
    <property type="match status" value="1"/>
</dbReference>
<accession>A0A843X414</accession>
<evidence type="ECO:0000256" key="1">
    <source>
        <dbReference type="ARBA" id="ARBA00004906"/>
    </source>
</evidence>
<name>A0A843X414_COLES</name>
<dbReference type="EMBL" id="NMUH01005306">
    <property type="protein sequence ID" value="MQM12405.1"/>
    <property type="molecule type" value="Genomic_DNA"/>
</dbReference>